<dbReference type="AlphaFoldDB" id="A0A6P9DAY0"/>
<sequence>MTDYLTFNTVECHAESYTYLQLHSKIIYQCPYGFFYYNSTCRLGISGCQIVICDNTTNCMDVEGGIPKCECKKGLDKVNPEDKACRVCDQGCSAGSNTFCRIKADLPECQCLPNFEEKDGECKACSIGFSGENCQDSYMAIIIGVSTLCGVLLVALIGVTTYSLVRKPDPKTEHRQLISNEYATLGNRSGAPPATNFAESGKIFPRIRGTNDAPLSKATAENPTNFYEGGAANRGYFPEQDYSNDNWLEMPSRY</sequence>
<evidence type="ECO:0000256" key="8">
    <source>
        <dbReference type="ARBA" id="ARBA00023180"/>
    </source>
</evidence>
<gene>
    <name evidence="12" type="primary">MUC13</name>
</gene>
<evidence type="ECO:0000256" key="3">
    <source>
        <dbReference type="ARBA" id="ARBA00022536"/>
    </source>
</evidence>
<keyword evidence="5" id="KW-0677">Repeat</keyword>
<keyword evidence="10" id="KW-0812">Transmembrane</keyword>
<evidence type="ECO:0000256" key="2">
    <source>
        <dbReference type="ARBA" id="ARBA00022475"/>
    </source>
</evidence>
<feature type="transmembrane region" description="Helical" evidence="10">
    <location>
        <begin position="138"/>
        <end position="165"/>
    </location>
</feature>
<name>A0A6P9DAY0_PANGU</name>
<keyword evidence="11" id="KW-1185">Reference proteome</keyword>
<dbReference type="RefSeq" id="XP_034288645.1">
    <property type="nucleotide sequence ID" value="XM_034432754.2"/>
</dbReference>
<keyword evidence="8" id="KW-0325">Glycoprotein</keyword>
<dbReference type="OMA" id="QDSYMAI"/>
<dbReference type="PANTHER" id="PTHR24037">
    <property type="entry name" value="HEART DEVELOPMENT PROTEIN WITH EGF-LIKE DOMAINS 1"/>
    <property type="match status" value="1"/>
</dbReference>
<evidence type="ECO:0000256" key="6">
    <source>
        <dbReference type="ARBA" id="ARBA00023136"/>
    </source>
</evidence>
<organism evidence="11 12">
    <name type="scientific">Pantherophis guttatus</name>
    <name type="common">Corn snake</name>
    <name type="synonym">Elaphe guttata</name>
    <dbReference type="NCBI Taxonomy" id="94885"/>
    <lineage>
        <taxon>Eukaryota</taxon>
        <taxon>Metazoa</taxon>
        <taxon>Chordata</taxon>
        <taxon>Craniata</taxon>
        <taxon>Vertebrata</taxon>
        <taxon>Euteleostomi</taxon>
        <taxon>Lepidosauria</taxon>
        <taxon>Squamata</taxon>
        <taxon>Bifurcata</taxon>
        <taxon>Unidentata</taxon>
        <taxon>Episquamata</taxon>
        <taxon>Toxicofera</taxon>
        <taxon>Serpentes</taxon>
        <taxon>Colubroidea</taxon>
        <taxon>Colubridae</taxon>
        <taxon>Colubrinae</taxon>
        <taxon>Pantherophis</taxon>
    </lineage>
</organism>
<keyword evidence="6 10" id="KW-0472">Membrane</keyword>
<evidence type="ECO:0000256" key="9">
    <source>
        <dbReference type="SAM" id="MobiDB-lite"/>
    </source>
</evidence>
<dbReference type="GeneID" id="117674629"/>
<evidence type="ECO:0000256" key="10">
    <source>
        <dbReference type="SAM" id="Phobius"/>
    </source>
</evidence>
<evidence type="ECO:0000256" key="4">
    <source>
        <dbReference type="ARBA" id="ARBA00022729"/>
    </source>
</evidence>
<keyword evidence="4" id="KW-0732">Signal</keyword>
<keyword evidence="3" id="KW-0245">EGF-like domain</keyword>
<keyword evidence="2" id="KW-1003">Cell membrane</keyword>
<accession>A0A6P9DAY0</accession>
<protein>
    <submittedName>
        <fullName evidence="12">Mucin-13</fullName>
    </submittedName>
</protein>
<dbReference type="KEGG" id="pgut:117674629"/>
<evidence type="ECO:0000313" key="11">
    <source>
        <dbReference type="Proteomes" id="UP001652622"/>
    </source>
</evidence>
<evidence type="ECO:0000313" key="12">
    <source>
        <dbReference type="RefSeq" id="XP_034288645.1"/>
    </source>
</evidence>
<evidence type="ECO:0000256" key="7">
    <source>
        <dbReference type="ARBA" id="ARBA00023157"/>
    </source>
</evidence>
<feature type="region of interest" description="Disordered" evidence="9">
    <location>
        <begin position="212"/>
        <end position="232"/>
    </location>
</feature>
<dbReference type="Proteomes" id="UP001652622">
    <property type="component" value="Unplaced"/>
</dbReference>
<dbReference type="PANTHER" id="PTHR24037:SF10">
    <property type="entry name" value="MUCIN-13"/>
    <property type="match status" value="1"/>
</dbReference>
<reference evidence="12" key="1">
    <citation type="submission" date="2025-08" db="UniProtKB">
        <authorList>
            <consortium name="RefSeq"/>
        </authorList>
    </citation>
    <scope>IDENTIFICATION</scope>
    <source>
        <tissue evidence="12">Blood</tissue>
    </source>
</reference>
<proteinExistence type="predicted"/>
<keyword evidence="10" id="KW-1133">Transmembrane helix</keyword>
<dbReference type="GO" id="GO:0005886">
    <property type="term" value="C:plasma membrane"/>
    <property type="evidence" value="ECO:0007669"/>
    <property type="project" value="UniProtKB-SubCell"/>
</dbReference>
<evidence type="ECO:0000256" key="5">
    <source>
        <dbReference type="ARBA" id="ARBA00022737"/>
    </source>
</evidence>
<keyword evidence="7" id="KW-1015">Disulfide bond</keyword>
<evidence type="ECO:0000256" key="1">
    <source>
        <dbReference type="ARBA" id="ARBA00004236"/>
    </source>
</evidence>
<dbReference type="CTD" id="56667"/>
<comment type="subcellular location">
    <subcellularLocation>
        <location evidence="1">Cell membrane</location>
    </subcellularLocation>
</comment>